<sequence>MSTANAQSNATITDKEVICKTIESFLSKIEVPNAFMPIDQKFYDICCKRAMDQGYPMGTDHTIPSIRPFMKTGVYLAFCAYGHLENEATRIFMALYTAFLVYVDVAFVRDSRNVRVFTERFIRNEKQMDIVLDSLAQFLLEIPDHWEPVVASIILTATLNFITAPTLEYQTQGMTASPHAEGYPGFLRQMSGAAESYGLMLFPRNLVLNSYIQSLPEVANFLNFSNDVLSFYKEELEGDNVNYISVRARCQGVPAITAFQQLSDEVARCHAQVCKILEMDQAAYDIWKKFTYGYTVFHLSCDRYRFAELMN</sequence>
<dbReference type="Gene3D" id="1.10.600.10">
    <property type="entry name" value="Farnesyl Diphosphate Synthase"/>
    <property type="match status" value="1"/>
</dbReference>
<dbReference type="Proteomes" id="UP000054270">
    <property type="component" value="Unassembled WGS sequence"/>
</dbReference>
<dbReference type="STRING" id="945553.A0A0D2NCL7"/>
<keyword evidence="2" id="KW-0456">Lyase</keyword>
<dbReference type="InterPro" id="IPR024652">
    <property type="entry name" value="Trichodiene_synth"/>
</dbReference>
<proteinExistence type="inferred from homology"/>
<dbReference type="AlphaFoldDB" id="A0A0D2NCL7"/>
<dbReference type="GO" id="GO:0016838">
    <property type="term" value="F:carbon-oxygen lyase activity, acting on phosphates"/>
    <property type="evidence" value="ECO:0007669"/>
    <property type="project" value="InterPro"/>
</dbReference>
<dbReference type="OMA" id="YIECTTH"/>
<dbReference type="SUPFAM" id="SSF48576">
    <property type="entry name" value="Terpenoid synthases"/>
    <property type="match status" value="1"/>
</dbReference>
<name>A0A0D2NCL7_HYPSF</name>
<reference evidence="4" key="1">
    <citation type="submission" date="2014-04" db="EMBL/GenBank/DDBJ databases">
        <title>Evolutionary Origins and Diversification of the Mycorrhizal Mutualists.</title>
        <authorList>
            <consortium name="DOE Joint Genome Institute"/>
            <consortium name="Mycorrhizal Genomics Consortium"/>
            <person name="Kohler A."/>
            <person name="Kuo A."/>
            <person name="Nagy L.G."/>
            <person name="Floudas D."/>
            <person name="Copeland A."/>
            <person name="Barry K.W."/>
            <person name="Cichocki N."/>
            <person name="Veneault-Fourrey C."/>
            <person name="LaButti K."/>
            <person name="Lindquist E.A."/>
            <person name="Lipzen A."/>
            <person name="Lundell T."/>
            <person name="Morin E."/>
            <person name="Murat C."/>
            <person name="Riley R."/>
            <person name="Ohm R."/>
            <person name="Sun H."/>
            <person name="Tunlid A."/>
            <person name="Henrissat B."/>
            <person name="Grigoriev I.V."/>
            <person name="Hibbett D.S."/>
            <person name="Martin F."/>
        </authorList>
    </citation>
    <scope>NUCLEOTIDE SEQUENCE [LARGE SCALE GENOMIC DNA]</scope>
    <source>
        <strain evidence="4">FD-334 SS-4</strain>
    </source>
</reference>
<evidence type="ECO:0000313" key="3">
    <source>
        <dbReference type="EMBL" id="KJA14331.1"/>
    </source>
</evidence>
<gene>
    <name evidence="3" type="ORF">HYPSUDRAFT_80866</name>
</gene>
<dbReference type="EMBL" id="KN817684">
    <property type="protein sequence ID" value="KJA14331.1"/>
    <property type="molecule type" value="Genomic_DNA"/>
</dbReference>
<dbReference type="OrthoDB" id="2998174at2759"/>
<comment type="similarity">
    <text evidence="1">Belongs to the trichodiene synthase family.</text>
</comment>
<dbReference type="Pfam" id="PF06330">
    <property type="entry name" value="TRI5"/>
    <property type="match status" value="1"/>
</dbReference>
<evidence type="ECO:0000256" key="1">
    <source>
        <dbReference type="ARBA" id="ARBA00007946"/>
    </source>
</evidence>
<evidence type="ECO:0000256" key="2">
    <source>
        <dbReference type="ARBA" id="ARBA00023239"/>
    </source>
</evidence>
<organism evidence="3 4">
    <name type="scientific">Hypholoma sublateritium (strain FD-334 SS-4)</name>
    <dbReference type="NCBI Taxonomy" id="945553"/>
    <lineage>
        <taxon>Eukaryota</taxon>
        <taxon>Fungi</taxon>
        <taxon>Dikarya</taxon>
        <taxon>Basidiomycota</taxon>
        <taxon>Agaricomycotina</taxon>
        <taxon>Agaricomycetes</taxon>
        <taxon>Agaricomycetidae</taxon>
        <taxon>Agaricales</taxon>
        <taxon>Agaricineae</taxon>
        <taxon>Strophariaceae</taxon>
        <taxon>Hypholoma</taxon>
    </lineage>
</organism>
<keyword evidence="4" id="KW-1185">Reference proteome</keyword>
<accession>A0A0D2NCL7</accession>
<protein>
    <recommendedName>
        <fullName evidence="5">Terpene synthase</fullName>
    </recommendedName>
</protein>
<evidence type="ECO:0000313" key="4">
    <source>
        <dbReference type="Proteomes" id="UP000054270"/>
    </source>
</evidence>
<evidence type="ECO:0008006" key="5">
    <source>
        <dbReference type="Google" id="ProtNLM"/>
    </source>
</evidence>
<dbReference type="InterPro" id="IPR008949">
    <property type="entry name" value="Isoprenoid_synthase_dom_sf"/>
</dbReference>